<keyword evidence="3" id="KW-1185">Reference proteome</keyword>
<dbReference type="AlphaFoldDB" id="A0A1I5B3R4"/>
<sequence length="274" mass="32071">MKYCWIVFFLLPLRLFAQEAVLSSPIADWEVNQLSLVSFDTKDQIFASNIQGDIFLFDSKGIEKNYFSPPHQGQLHQLEAAWTVNIFTFSSDLQQYRILDRFLNPLAENGFLQVNVTLAKAATLGNNNVIWIWDESDFSLKRLDYLRNTILDSQPLNLILNSESLSVTEIREFKNRLFMNIPSSGVYVFDNQGNFIKKFDLKNQERLCYFQEQLLWLEDGFIWTLNLQTLEKRPAVQIPNAEFEGIQIGQEFMTLTHKNRIQVFRVPQELKQKQ</sequence>
<proteinExistence type="predicted"/>
<accession>A0A1I5B3R4</accession>
<gene>
    <name evidence="2" type="ORF">SAMN04488519_101372</name>
</gene>
<reference evidence="3" key="1">
    <citation type="submission" date="2016-10" db="EMBL/GenBank/DDBJ databases">
        <authorList>
            <person name="Varghese N."/>
            <person name="Submissions S."/>
        </authorList>
    </citation>
    <scope>NUCLEOTIDE SEQUENCE [LARGE SCALE GENOMIC DNA]</scope>
    <source>
        <strain evidence="3">DSM 15282</strain>
    </source>
</reference>
<evidence type="ECO:0000256" key="1">
    <source>
        <dbReference type="SAM" id="SignalP"/>
    </source>
</evidence>
<dbReference type="STRING" id="226506.SAMN04488519_101372"/>
<dbReference type="Proteomes" id="UP000199564">
    <property type="component" value="Unassembled WGS sequence"/>
</dbReference>
<evidence type="ECO:0000313" key="2">
    <source>
        <dbReference type="EMBL" id="SFN69260.1"/>
    </source>
</evidence>
<keyword evidence="1" id="KW-0732">Signal</keyword>
<organism evidence="2 3">
    <name type="scientific">Algoriphagus ornithinivorans</name>
    <dbReference type="NCBI Taxonomy" id="226506"/>
    <lineage>
        <taxon>Bacteria</taxon>
        <taxon>Pseudomonadati</taxon>
        <taxon>Bacteroidota</taxon>
        <taxon>Cytophagia</taxon>
        <taxon>Cytophagales</taxon>
        <taxon>Cyclobacteriaceae</taxon>
        <taxon>Algoriphagus</taxon>
    </lineage>
</organism>
<name>A0A1I5B3R4_9BACT</name>
<feature type="chain" id="PRO_5011493380" evidence="1">
    <location>
        <begin position="20"/>
        <end position="274"/>
    </location>
</feature>
<feature type="signal peptide" evidence="1">
    <location>
        <begin position="1"/>
        <end position="19"/>
    </location>
</feature>
<dbReference type="EMBL" id="FOVW01000001">
    <property type="protein sequence ID" value="SFN69260.1"/>
    <property type="molecule type" value="Genomic_DNA"/>
</dbReference>
<evidence type="ECO:0000313" key="3">
    <source>
        <dbReference type="Proteomes" id="UP000199564"/>
    </source>
</evidence>
<dbReference type="RefSeq" id="WP_139217423.1">
    <property type="nucleotide sequence ID" value="NZ_FOVW01000001.1"/>
</dbReference>
<protein>
    <submittedName>
        <fullName evidence="2">Uncharacterized protein</fullName>
    </submittedName>
</protein>